<comment type="subcellular location">
    <subcellularLocation>
        <location evidence="1">Membrane</location>
        <topology evidence="1">Single-pass membrane protein</topology>
    </subcellularLocation>
</comment>
<evidence type="ECO:0000256" key="2">
    <source>
        <dbReference type="ARBA" id="ARBA00022692"/>
    </source>
</evidence>
<dbReference type="Proteomes" id="UP000562682">
    <property type="component" value="Unassembled WGS sequence"/>
</dbReference>
<dbReference type="PANTHER" id="PTHR15549">
    <property type="entry name" value="PAIRED IMMUNOGLOBULIN-LIKE TYPE 2 RECEPTOR"/>
    <property type="match status" value="1"/>
</dbReference>
<keyword evidence="2 6" id="KW-0812">Transmembrane</keyword>
<evidence type="ECO:0000256" key="1">
    <source>
        <dbReference type="ARBA" id="ARBA00004167"/>
    </source>
</evidence>
<dbReference type="GO" id="GO:0016020">
    <property type="term" value="C:membrane"/>
    <property type="evidence" value="ECO:0007669"/>
    <property type="project" value="UniProtKB-SubCell"/>
</dbReference>
<dbReference type="InterPro" id="IPR051694">
    <property type="entry name" value="Immunoregulatory_rcpt-like"/>
</dbReference>
<keyword evidence="9" id="KW-1185">Reference proteome</keyword>
<evidence type="ECO:0000256" key="7">
    <source>
        <dbReference type="SAM" id="SignalP"/>
    </source>
</evidence>
<organism evidence="8 9">
    <name type="scientific">Fusarium denticulatum</name>
    <dbReference type="NCBI Taxonomy" id="48507"/>
    <lineage>
        <taxon>Eukaryota</taxon>
        <taxon>Fungi</taxon>
        <taxon>Dikarya</taxon>
        <taxon>Ascomycota</taxon>
        <taxon>Pezizomycotina</taxon>
        <taxon>Sordariomycetes</taxon>
        <taxon>Hypocreomycetidae</taxon>
        <taxon>Hypocreales</taxon>
        <taxon>Nectriaceae</taxon>
        <taxon>Fusarium</taxon>
        <taxon>Fusarium fujikuroi species complex</taxon>
    </lineage>
</organism>
<keyword evidence="7" id="KW-0732">Signal</keyword>
<feature type="region of interest" description="Disordered" evidence="5">
    <location>
        <begin position="159"/>
        <end position="201"/>
    </location>
</feature>
<dbReference type="PANTHER" id="PTHR15549:SF30">
    <property type="entry name" value="MID2 DOMAIN-CONTAINING PROTEIN"/>
    <property type="match status" value="1"/>
</dbReference>
<gene>
    <name evidence="8" type="ORF">FDENT_4527</name>
</gene>
<feature type="signal peptide" evidence="7">
    <location>
        <begin position="1"/>
        <end position="20"/>
    </location>
</feature>
<feature type="chain" id="PRO_5034686906" evidence="7">
    <location>
        <begin position="21"/>
        <end position="296"/>
    </location>
</feature>
<dbReference type="GO" id="GO:0071944">
    <property type="term" value="C:cell periphery"/>
    <property type="evidence" value="ECO:0007669"/>
    <property type="project" value="UniProtKB-ARBA"/>
</dbReference>
<feature type="compositionally biased region" description="Gly residues" evidence="5">
    <location>
        <begin position="287"/>
        <end position="296"/>
    </location>
</feature>
<protein>
    <submittedName>
        <fullName evidence="8">Crumbs like 3</fullName>
    </submittedName>
</protein>
<feature type="transmembrane region" description="Helical" evidence="6">
    <location>
        <begin position="205"/>
        <end position="229"/>
    </location>
</feature>
<proteinExistence type="predicted"/>
<evidence type="ECO:0000256" key="5">
    <source>
        <dbReference type="SAM" id="MobiDB-lite"/>
    </source>
</evidence>
<keyword evidence="3 6" id="KW-1133">Transmembrane helix</keyword>
<accession>A0A8H5XAF8</accession>
<keyword evidence="4 6" id="KW-0472">Membrane</keyword>
<feature type="compositionally biased region" description="Low complexity" evidence="5">
    <location>
        <begin position="159"/>
        <end position="192"/>
    </location>
</feature>
<evidence type="ECO:0000256" key="4">
    <source>
        <dbReference type="ARBA" id="ARBA00023136"/>
    </source>
</evidence>
<name>A0A8H5XAF8_9HYPO</name>
<evidence type="ECO:0000313" key="8">
    <source>
        <dbReference type="EMBL" id="KAF5689135.1"/>
    </source>
</evidence>
<sequence>MLAVLPFTVLLGSFAARVAADTSFITPGGSGSSGWKNNPTYDVDDSMNVEWNTDLEETNLLLWQDYPQAGGGTQFFVQLKGTNARVDSPRFLSANIRCLENTTSTSFIWTVNFGGFSTEVGDNRDAVFHYSLFKSGTNDIVANSAAFNVTVPKDETTSASLASTTALPSPSSTGALSETTTTDAATETTTDTSSDKDDGGLSTGAVAGVAVGATIGGIALLAGVGFLLWRHFRKGKSATAGGYAPPSEMPVGAQNQPVHEYYKPPTQQAPAEMAGQPWVHPSQNGYQGPGGLHEAP</sequence>
<dbReference type="AlphaFoldDB" id="A0A8H5XAF8"/>
<feature type="region of interest" description="Disordered" evidence="5">
    <location>
        <begin position="261"/>
        <end position="296"/>
    </location>
</feature>
<evidence type="ECO:0000256" key="3">
    <source>
        <dbReference type="ARBA" id="ARBA00022989"/>
    </source>
</evidence>
<evidence type="ECO:0000313" key="9">
    <source>
        <dbReference type="Proteomes" id="UP000562682"/>
    </source>
</evidence>
<dbReference type="EMBL" id="JAAOAK010000109">
    <property type="protein sequence ID" value="KAF5689135.1"/>
    <property type="molecule type" value="Genomic_DNA"/>
</dbReference>
<comment type="caution">
    <text evidence="8">The sequence shown here is derived from an EMBL/GenBank/DDBJ whole genome shotgun (WGS) entry which is preliminary data.</text>
</comment>
<evidence type="ECO:0000256" key="6">
    <source>
        <dbReference type="SAM" id="Phobius"/>
    </source>
</evidence>
<reference evidence="8 9" key="1">
    <citation type="submission" date="2020-05" db="EMBL/GenBank/DDBJ databases">
        <title>Identification and distribution of gene clusters putatively required for synthesis of sphingolipid metabolism inhibitors in phylogenetically diverse species of the filamentous fungus Fusarium.</title>
        <authorList>
            <person name="Kim H.-S."/>
            <person name="Busman M."/>
            <person name="Brown D.W."/>
            <person name="Divon H."/>
            <person name="Uhlig S."/>
            <person name="Proctor R.H."/>
        </authorList>
    </citation>
    <scope>NUCLEOTIDE SEQUENCE [LARGE SCALE GENOMIC DNA]</scope>
    <source>
        <strain evidence="8 9">NRRL 25311</strain>
    </source>
</reference>